<feature type="non-terminal residue" evidence="1">
    <location>
        <position position="41"/>
    </location>
</feature>
<dbReference type="AlphaFoldDB" id="X0YM48"/>
<evidence type="ECO:0000313" key="1">
    <source>
        <dbReference type="EMBL" id="GAG49568.1"/>
    </source>
</evidence>
<gene>
    <name evidence="1" type="ORF">S01H1_85352</name>
</gene>
<reference evidence="1" key="1">
    <citation type="journal article" date="2014" name="Front. Microbiol.">
        <title>High frequency of phylogenetically diverse reductive dehalogenase-homologous genes in deep subseafloor sedimentary metagenomes.</title>
        <authorList>
            <person name="Kawai M."/>
            <person name="Futagami T."/>
            <person name="Toyoda A."/>
            <person name="Takaki Y."/>
            <person name="Nishi S."/>
            <person name="Hori S."/>
            <person name="Arai W."/>
            <person name="Tsubouchi T."/>
            <person name="Morono Y."/>
            <person name="Uchiyama I."/>
            <person name="Ito T."/>
            <person name="Fujiyama A."/>
            <person name="Inagaki F."/>
            <person name="Takami H."/>
        </authorList>
    </citation>
    <scope>NUCLEOTIDE SEQUENCE</scope>
    <source>
        <strain evidence="1">Expedition CK06-06</strain>
    </source>
</reference>
<comment type="caution">
    <text evidence="1">The sequence shown here is derived from an EMBL/GenBank/DDBJ whole genome shotgun (WGS) entry which is preliminary data.</text>
</comment>
<organism evidence="1">
    <name type="scientific">marine sediment metagenome</name>
    <dbReference type="NCBI Taxonomy" id="412755"/>
    <lineage>
        <taxon>unclassified sequences</taxon>
        <taxon>metagenomes</taxon>
        <taxon>ecological metagenomes</taxon>
    </lineage>
</organism>
<name>X0YM48_9ZZZZ</name>
<proteinExistence type="predicted"/>
<accession>X0YM48</accession>
<sequence>MVPLRERFADQDLATVSRLHVTPAAKIEVVDGVPGALRDRY</sequence>
<dbReference type="EMBL" id="BARS01058583">
    <property type="protein sequence ID" value="GAG49568.1"/>
    <property type="molecule type" value="Genomic_DNA"/>
</dbReference>
<protein>
    <submittedName>
        <fullName evidence="1">Uncharacterized protein</fullName>
    </submittedName>
</protein>